<dbReference type="OrthoDB" id="29851at2759"/>
<evidence type="ECO:0000313" key="5">
    <source>
        <dbReference type="Proteomes" id="UP000030671"/>
    </source>
</evidence>
<dbReference type="Pfam" id="PF00012">
    <property type="entry name" value="HSP70"/>
    <property type="match status" value="2"/>
</dbReference>
<dbReference type="STRING" id="747525.W4K038"/>
<dbReference type="FunFam" id="3.90.640.10:FF:000021">
    <property type="entry name" value="Heat shock protein 14"/>
    <property type="match status" value="1"/>
</dbReference>
<dbReference type="InParanoid" id="W4K038"/>
<reference evidence="4 5" key="1">
    <citation type="journal article" date="2012" name="New Phytol.">
        <title>Insight into trade-off between wood decay and parasitism from the genome of a fungal forest pathogen.</title>
        <authorList>
            <person name="Olson A."/>
            <person name="Aerts A."/>
            <person name="Asiegbu F."/>
            <person name="Belbahri L."/>
            <person name="Bouzid O."/>
            <person name="Broberg A."/>
            <person name="Canback B."/>
            <person name="Coutinho P.M."/>
            <person name="Cullen D."/>
            <person name="Dalman K."/>
            <person name="Deflorio G."/>
            <person name="van Diepen L.T."/>
            <person name="Dunand C."/>
            <person name="Duplessis S."/>
            <person name="Durling M."/>
            <person name="Gonthier P."/>
            <person name="Grimwood J."/>
            <person name="Fossdal C.G."/>
            <person name="Hansson D."/>
            <person name="Henrissat B."/>
            <person name="Hietala A."/>
            <person name="Himmelstrand K."/>
            <person name="Hoffmeister D."/>
            <person name="Hogberg N."/>
            <person name="James T.Y."/>
            <person name="Karlsson M."/>
            <person name="Kohler A."/>
            <person name="Kues U."/>
            <person name="Lee Y.H."/>
            <person name="Lin Y.C."/>
            <person name="Lind M."/>
            <person name="Lindquist E."/>
            <person name="Lombard V."/>
            <person name="Lucas S."/>
            <person name="Lunden K."/>
            <person name="Morin E."/>
            <person name="Murat C."/>
            <person name="Park J."/>
            <person name="Raffaello T."/>
            <person name="Rouze P."/>
            <person name="Salamov A."/>
            <person name="Schmutz J."/>
            <person name="Solheim H."/>
            <person name="Stahlberg J."/>
            <person name="Velez H."/>
            <person name="de Vries R.P."/>
            <person name="Wiebenga A."/>
            <person name="Woodward S."/>
            <person name="Yakovlev I."/>
            <person name="Garbelotto M."/>
            <person name="Martin F."/>
            <person name="Grigoriev I.V."/>
            <person name="Stenlid J."/>
        </authorList>
    </citation>
    <scope>NUCLEOTIDE SEQUENCE [LARGE SCALE GENOMIC DNA]</scope>
    <source>
        <strain evidence="4 5">TC 32-1</strain>
    </source>
</reference>
<gene>
    <name evidence="4" type="ORF">HETIRDRAFT_388522</name>
</gene>
<dbReference type="GO" id="GO:0005634">
    <property type="term" value="C:nucleus"/>
    <property type="evidence" value="ECO:0007669"/>
    <property type="project" value="TreeGrafter"/>
</dbReference>
<dbReference type="PANTHER" id="PTHR45639">
    <property type="entry name" value="HSC70CB, ISOFORM G-RELATED"/>
    <property type="match status" value="1"/>
</dbReference>
<dbReference type="InterPro" id="IPR043129">
    <property type="entry name" value="ATPase_NBD"/>
</dbReference>
<evidence type="ECO:0000256" key="2">
    <source>
        <dbReference type="ARBA" id="ARBA00022840"/>
    </source>
</evidence>
<sequence length="634" mass="67943">MAVENSLPNGSAQAPIEVSSLPTVIGINFGNSYASIAVITNEGQSECIANEDGERQIACVISFHGEEMYVGNQAKQQLVKNSENTITGFRNLLGKKFSELPQIQPTVSATVIQHPDLPDEPAYRVKVLQASPSPLASAVNTKMNTPAASQTATPRSEPIPTERLLTPFDATSIFFKSLLQSAEDFLGKKVDGAVISIPGWFGETQQNALRKAAEASGIKVLQLLEDAGAAAVTASSAPSAESAFPDRTQLIVDLGASSLSLTVLAVRQGLFHSLASSYDHTIGGDRIDDKLVKYLAKEFTKKTKTPLTVSPATDKADIRAEARLRLALEHTKRTIAASPGAATCSVESLKDGLDFNGNINRLRFDMEARSIYNAVHTKAQDLLLSVGLDFLNVDEVVYVGGSACLPGLDETLAQSYPDTTVSPFTSGTVTGGGIGDPMTMLARGCALQARLLSLVGHSGEDEEVRASFDHTSKWSNVSVTSRTIGILFPEEGAPALGGQWIGLISRETAVPARRTFAFDVDLGEVAGEKKIGFEVWEVKEGIKTETIKPSKEDGEPEEDDEEEEEEIEIKEKTIEKDVFLSSLSFEAKQAQQSQSRWKTRVEVQALVSADGGVEVSVWEVGKQGRGEKASVSSP</sequence>
<dbReference type="Gene3D" id="3.30.420.40">
    <property type="match status" value="2"/>
</dbReference>
<keyword evidence="1" id="KW-0547">Nucleotide-binding</keyword>
<dbReference type="HOGENOM" id="CLU_005965_0_3_1"/>
<dbReference type="EMBL" id="KI925462">
    <property type="protein sequence ID" value="ETW78466.1"/>
    <property type="molecule type" value="Genomic_DNA"/>
</dbReference>
<dbReference type="GeneID" id="20672373"/>
<dbReference type="FunCoup" id="W4K038">
    <property type="interactions" value="14"/>
</dbReference>
<evidence type="ECO:0000256" key="1">
    <source>
        <dbReference type="ARBA" id="ARBA00022741"/>
    </source>
</evidence>
<evidence type="ECO:0000256" key="3">
    <source>
        <dbReference type="SAM" id="MobiDB-lite"/>
    </source>
</evidence>
<keyword evidence="2" id="KW-0067">ATP-binding</keyword>
<dbReference type="Gene3D" id="3.30.30.30">
    <property type="match status" value="1"/>
</dbReference>
<protein>
    <recommendedName>
        <fullName evidence="6">Actin-like ATPase domain-containing protein</fullName>
    </recommendedName>
</protein>
<feature type="region of interest" description="Disordered" evidence="3">
    <location>
        <begin position="547"/>
        <end position="569"/>
    </location>
</feature>
<dbReference type="GO" id="GO:0005829">
    <property type="term" value="C:cytosol"/>
    <property type="evidence" value="ECO:0007669"/>
    <property type="project" value="TreeGrafter"/>
</dbReference>
<dbReference type="InterPro" id="IPR013126">
    <property type="entry name" value="Hsp_70_fam"/>
</dbReference>
<dbReference type="KEGG" id="hir:HETIRDRAFT_388522"/>
<dbReference type="RefSeq" id="XP_009550433.1">
    <property type="nucleotide sequence ID" value="XM_009552138.1"/>
</dbReference>
<keyword evidence="5" id="KW-1185">Reference proteome</keyword>
<proteinExistence type="predicted"/>
<dbReference type="AlphaFoldDB" id="W4K038"/>
<evidence type="ECO:0008006" key="6">
    <source>
        <dbReference type="Google" id="ProtNLM"/>
    </source>
</evidence>
<feature type="compositionally biased region" description="Acidic residues" evidence="3">
    <location>
        <begin position="554"/>
        <end position="568"/>
    </location>
</feature>
<organism evidence="4 5">
    <name type="scientific">Heterobasidion irregulare (strain TC 32-1)</name>
    <dbReference type="NCBI Taxonomy" id="747525"/>
    <lineage>
        <taxon>Eukaryota</taxon>
        <taxon>Fungi</taxon>
        <taxon>Dikarya</taxon>
        <taxon>Basidiomycota</taxon>
        <taxon>Agaricomycotina</taxon>
        <taxon>Agaricomycetes</taxon>
        <taxon>Russulales</taxon>
        <taxon>Bondarzewiaceae</taxon>
        <taxon>Heterobasidion</taxon>
        <taxon>Heterobasidion annosum species complex</taxon>
    </lineage>
</organism>
<accession>W4K038</accession>
<dbReference type="SUPFAM" id="SSF53067">
    <property type="entry name" value="Actin-like ATPase domain"/>
    <property type="match status" value="2"/>
</dbReference>
<dbReference type="GO" id="GO:0005524">
    <property type="term" value="F:ATP binding"/>
    <property type="evidence" value="ECO:0007669"/>
    <property type="project" value="UniProtKB-KW"/>
</dbReference>
<dbReference type="Proteomes" id="UP000030671">
    <property type="component" value="Unassembled WGS sequence"/>
</dbReference>
<evidence type="ECO:0000313" key="4">
    <source>
        <dbReference type="EMBL" id="ETW78466.1"/>
    </source>
</evidence>
<dbReference type="GO" id="GO:0140662">
    <property type="term" value="F:ATP-dependent protein folding chaperone"/>
    <property type="evidence" value="ECO:0007669"/>
    <property type="project" value="InterPro"/>
</dbReference>
<dbReference type="PANTHER" id="PTHR45639:SF32">
    <property type="entry name" value="HEAT SHOCK PROTEIN PDR13"/>
    <property type="match status" value="1"/>
</dbReference>
<dbReference type="Gene3D" id="3.90.640.10">
    <property type="entry name" value="Actin, Chain A, domain 4"/>
    <property type="match status" value="1"/>
</dbReference>
<name>W4K038_HETIT</name>
<dbReference type="eggNOG" id="KOG0101">
    <property type="taxonomic scope" value="Eukaryota"/>
</dbReference>